<dbReference type="Pfam" id="PF12833">
    <property type="entry name" value="HTH_18"/>
    <property type="match status" value="1"/>
</dbReference>
<dbReference type="PANTHER" id="PTHR46796">
    <property type="entry name" value="HTH-TYPE TRANSCRIPTIONAL ACTIVATOR RHAS-RELATED"/>
    <property type="match status" value="1"/>
</dbReference>
<organism evidence="5 6">
    <name type="scientific">Pseudonocardia alaniniphila</name>
    <dbReference type="NCBI Taxonomy" id="75291"/>
    <lineage>
        <taxon>Bacteria</taxon>
        <taxon>Bacillati</taxon>
        <taxon>Actinomycetota</taxon>
        <taxon>Actinomycetes</taxon>
        <taxon>Pseudonocardiales</taxon>
        <taxon>Pseudonocardiaceae</taxon>
        <taxon>Pseudonocardia</taxon>
    </lineage>
</organism>
<dbReference type="InterPro" id="IPR018062">
    <property type="entry name" value="HTH_AraC-typ_CS"/>
</dbReference>
<keyword evidence="3" id="KW-0804">Transcription</keyword>
<gene>
    <name evidence="5" type="ORF">MMF94_05260</name>
</gene>
<dbReference type="Pfam" id="PF14525">
    <property type="entry name" value="AraC_binding_2"/>
    <property type="match status" value="1"/>
</dbReference>
<sequence length="323" mass="35409">MRIHEYSGAELEDVAGEVFVPMIAQTAPGYRGRMALHELGDTMALSRSHWGPMSAVRTAQMAARASEDDLMLFCIQTAGECNVYQNDRFVAVTAGTGLLAEACSPSERVSSTETRTLTLRFSRGLLPLRAAEITEGCARRMRPTAPAMQMLSGYLGRLFTVADDLTAPQRLDAGQAAIDLLAMVLRDIAPSVPSGNGSGGVLLDMMQAHVREHLADPNLGVEELARRHHMSVRRTYTLFERIGTTPGAYLRQQRLLAAQVMLSDQRYARVGMSRIAAAVGFLDLRTFERAFLRLYGMTPAGWRREHSRAGAAPVPVPQELPPR</sequence>
<dbReference type="SMART" id="SM00342">
    <property type="entry name" value="HTH_ARAC"/>
    <property type="match status" value="1"/>
</dbReference>
<dbReference type="PROSITE" id="PS01124">
    <property type="entry name" value="HTH_ARAC_FAMILY_2"/>
    <property type="match status" value="1"/>
</dbReference>
<dbReference type="PANTHER" id="PTHR46796:SF6">
    <property type="entry name" value="ARAC SUBFAMILY"/>
    <property type="match status" value="1"/>
</dbReference>
<evidence type="ECO:0000259" key="4">
    <source>
        <dbReference type="PROSITE" id="PS01124"/>
    </source>
</evidence>
<name>A0ABS9T968_9PSEU</name>
<dbReference type="Proteomes" id="UP001299970">
    <property type="component" value="Unassembled WGS sequence"/>
</dbReference>
<keyword evidence="2" id="KW-0238">DNA-binding</keyword>
<dbReference type="SUPFAM" id="SSF46689">
    <property type="entry name" value="Homeodomain-like"/>
    <property type="match status" value="1"/>
</dbReference>
<dbReference type="InterPro" id="IPR035418">
    <property type="entry name" value="AraC-bd_2"/>
</dbReference>
<evidence type="ECO:0000313" key="5">
    <source>
        <dbReference type="EMBL" id="MCH6165085.1"/>
    </source>
</evidence>
<dbReference type="InterPro" id="IPR018060">
    <property type="entry name" value="HTH_AraC"/>
</dbReference>
<dbReference type="RefSeq" id="WP_241035120.1">
    <property type="nucleotide sequence ID" value="NZ_BAAAJF010000018.1"/>
</dbReference>
<dbReference type="Gene3D" id="1.10.10.60">
    <property type="entry name" value="Homeodomain-like"/>
    <property type="match status" value="1"/>
</dbReference>
<dbReference type="EMBL" id="JAKXMK010000004">
    <property type="protein sequence ID" value="MCH6165085.1"/>
    <property type="molecule type" value="Genomic_DNA"/>
</dbReference>
<dbReference type="InterPro" id="IPR009057">
    <property type="entry name" value="Homeodomain-like_sf"/>
</dbReference>
<comment type="caution">
    <text evidence="5">The sequence shown here is derived from an EMBL/GenBank/DDBJ whole genome shotgun (WGS) entry which is preliminary data.</text>
</comment>
<evidence type="ECO:0000256" key="1">
    <source>
        <dbReference type="ARBA" id="ARBA00023015"/>
    </source>
</evidence>
<dbReference type="PROSITE" id="PS00041">
    <property type="entry name" value="HTH_ARAC_FAMILY_1"/>
    <property type="match status" value="1"/>
</dbReference>
<keyword evidence="1" id="KW-0805">Transcription regulation</keyword>
<reference evidence="5 6" key="1">
    <citation type="submission" date="2022-03" db="EMBL/GenBank/DDBJ databases">
        <title>Pseudonocardia alaer sp. nov., a novel actinomycete isolated from reed forest soil.</title>
        <authorList>
            <person name="Wang L."/>
        </authorList>
    </citation>
    <scope>NUCLEOTIDE SEQUENCE [LARGE SCALE GENOMIC DNA]</scope>
    <source>
        <strain evidence="5 6">Y-16303</strain>
    </source>
</reference>
<dbReference type="InterPro" id="IPR050204">
    <property type="entry name" value="AraC_XylS_family_regulators"/>
</dbReference>
<proteinExistence type="predicted"/>
<evidence type="ECO:0000313" key="6">
    <source>
        <dbReference type="Proteomes" id="UP001299970"/>
    </source>
</evidence>
<feature type="domain" description="HTH araC/xylS-type" evidence="4">
    <location>
        <begin position="204"/>
        <end position="305"/>
    </location>
</feature>
<protein>
    <submittedName>
        <fullName evidence="5">Helix-turn-helix domain-containing protein</fullName>
    </submittedName>
</protein>
<evidence type="ECO:0000256" key="3">
    <source>
        <dbReference type="ARBA" id="ARBA00023163"/>
    </source>
</evidence>
<evidence type="ECO:0000256" key="2">
    <source>
        <dbReference type="ARBA" id="ARBA00023125"/>
    </source>
</evidence>
<keyword evidence="6" id="KW-1185">Reference proteome</keyword>
<accession>A0ABS9T968</accession>